<reference evidence="2 3" key="1">
    <citation type="submission" date="2019-06" db="EMBL/GenBank/DDBJ databases">
        <authorList>
            <person name="Austin C.R."/>
            <person name="Baumgardner C.A."/>
            <person name="Baysinger H.J."/>
            <person name="David A.M."/>
            <person name="Folse N.B."/>
            <person name="Gammon C.A."/>
            <person name="Garcia V.M."/>
            <person name="Gobble C.S."/>
            <person name="Herold B.N."/>
            <person name="Huamancondor M.S."/>
            <person name="Matheson G.R."/>
            <person name="Mondragon I."/>
            <person name="Nemes S.A."/>
            <person name="Neri L.M."/>
            <person name="Renaud V.D."/>
            <person name="Rigsbee E.A."/>
            <person name="Rockette B.M."/>
            <person name="Santiago M.R."/>
            <person name="Savage M.D."/>
            <person name="Simpson J.M."/>
            <person name="Slentz J.N."/>
            <person name="Spencer B.G."/>
            <person name="White D.J."/>
            <person name="Yarboro C.B."/>
            <person name="Anderson E.L."/>
            <person name="Wallen J.R."/>
            <person name="Gainey M.D."/>
            <person name="Garlena R.A."/>
            <person name="Russell D.A."/>
            <person name="Pope W.H."/>
            <person name="Jacobs-Sera D."/>
            <person name="Hatfull G.F."/>
        </authorList>
    </citation>
    <scope>NUCLEOTIDE SEQUENCE [LARGE SCALE GENOMIC DNA]</scope>
</reference>
<name>A0A516KV25_9CAUD</name>
<feature type="coiled-coil region" evidence="1">
    <location>
        <begin position="53"/>
        <end position="83"/>
    </location>
</feature>
<gene>
    <name evidence="2" type="primary">59</name>
    <name evidence="2" type="ORF">SEA_FUZZBUSTER_59</name>
</gene>
<organism evidence="2 3">
    <name type="scientific">Microbacterium phage FuzzBuster</name>
    <dbReference type="NCBI Taxonomy" id="2590935"/>
    <lineage>
        <taxon>Viruses</taxon>
        <taxon>Duplodnaviria</taxon>
        <taxon>Heunggongvirae</taxon>
        <taxon>Uroviricota</taxon>
        <taxon>Caudoviricetes</taxon>
        <taxon>Hodgkinviridae</taxon>
        <taxon>Fuzzbustervirus</taxon>
        <taxon>Fuzzbustervirus fuzzbuster</taxon>
    </lineage>
</organism>
<evidence type="ECO:0000313" key="2">
    <source>
        <dbReference type="EMBL" id="QDP45543.1"/>
    </source>
</evidence>
<proteinExistence type="predicted"/>
<accession>A0A516KV25</accession>
<sequence>MSTETLTYTGELVVTSCWCGIQLAIPSGLYRKMQSDSKQAAFCPLGHEFIYGKNAADREKERADRLANDLRLARASRDAARDQAAAAHRSAIAYKGHATRLRNRISNGVCPVAGCRRHFDNVQAHIEGQHPQWAAEHPEVMS</sequence>
<dbReference type="EMBL" id="MN062720">
    <property type="protein sequence ID" value="QDP45543.1"/>
    <property type="molecule type" value="Genomic_DNA"/>
</dbReference>
<keyword evidence="1" id="KW-0175">Coiled coil</keyword>
<keyword evidence="3" id="KW-1185">Reference proteome</keyword>
<dbReference type="Proteomes" id="UP000315280">
    <property type="component" value="Segment"/>
</dbReference>
<evidence type="ECO:0000256" key="1">
    <source>
        <dbReference type="SAM" id="Coils"/>
    </source>
</evidence>
<protein>
    <submittedName>
        <fullName evidence="2">Uncharacterized protein</fullName>
    </submittedName>
</protein>
<evidence type="ECO:0000313" key="3">
    <source>
        <dbReference type="Proteomes" id="UP000315280"/>
    </source>
</evidence>